<evidence type="ECO:0000313" key="1">
    <source>
        <dbReference type="EMBL" id="KAK9506484.1"/>
    </source>
</evidence>
<sequence length="71" mass="7551">MIAKEMRCSLLIILVGLVAFKCATILTSSLLLSSSEVEAAQPQGTNNSSPAPSFLDIIKEFMVSHQVTPAT</sequence>
<name>A0AAW1DD59_9HEMI</name>
<dbReference type="Proteomes" id="UP001461498">
    <property type="component" value="Unassembled WGS sequence"/>
</dbReference>
<evidence type="ECO:0000313" key="2">
    <source>
        <dbReference type="Proteomes" id="UP001461498"/>
    </source>
</evidence>
<reference evidence="1 2" key="1">
    <citation type="submission" date="2022-12" db="EMBL/GenBank/DDBJ databases">
        <title>Chromosome-level genome assembly of true bugs.</title>
        <authorList>
            <person name="Ma L."/>
            <person name="Li H."/>
        </authorList>
    </citation>
    <scope>NUCLEOTIDE SEQUENCE [LARGE SCALE GENOMIC DNA]</scope>
    <source>
        <strain evidence="1">Lab_2022b</strain>
    </source>
</reference>
<accession>A0AAW1DD59</accession>
<proteinExistence type="predicted"/>
<dbReference type="AlphaFoldDB" id="A0AAW1DD59"/>
<dbReference type="EMBL" id="JAPXFL010000005">
    <property type="protein sequence ID" value="KAK9506484.1"/>
    <property type="molecule type" value="Genomic_DNA"/>
</dbReference>
<protein>
    <submittedName>
        <fullName evidence="1">Uncharacterized protein</fullName>
    </submittedName>
</protein>
<keyword evidence="2" id="KW-1185">Reference proteome</keyword>
<organism evidence="1 2">
    <name type="scientific">Rhynocoris fuscipes</name>
    <dbReference type="NCBI Taxonomy" id="488301"/>
    <lineage>
        <taxon>Eukaryota</taxon>
        <taxon>Metazoa</taxon>
        <taxon>Ecdysozoa</taxon>
        <taxon>Arthropoda</taxon>
        <taxon>Hexapoda</taxon>
        <taxon>Insecta</taxon>
        <taxon>Pterygota</taxon>
        <taxon>Neoptera</taxon>
        <taxon>Paraneoptera</taxon>
        <taxon>Hemiptera</taxon>
        <taxon>Heteroptera</taxon>
        <taxon>Panheteroptera</taxon>
        <taxon>Cimicomorpha</taxon>
        <taxon>Reduviidae</taxon>
        <taxon>Harpactorinae</taxon>
        <taxon>Harpactorini</taxon>
        <taxon>Rhynocoris</taxon>
    </lineage>
</organism>
<comment type="caution">
    <text evidence="1">The sequence shown here is derived from an EMBL/GenBank/DDBJ whole genome shotgun (WGS) entry which is preliminary data.</text>
</comment>
<gene>
    <name evidence="1" type="ORF">O3M35_008416</name>
</gene>